<dbReference type="Proteomes" id="UP000316925">
    <property type="component" value="Unassembled WGS sequence"/>
</dbReference>
<dbReference type="InterPro" id="IPR014710">
    <property type="entry name" value="RmlC-like_jellyroll"/>
</dbReference>
<dbReference type="InterPro" id="IPR001387">
    <property type="entry name" value="Cro/C1-type_HTH"/>
</dbReference>
<dbReference type="SUPFAM" id="SSF47413">
    <property type="entry name" value="lambda repressor-like DNA-binding domains"/>
    <property type="match status" value="1"/>
</dbReference>
<organism evidence="3 4">
    <name type="scientific">Aerophobetes bacterium</name>
    <dbReference type="NCBI Taxonomy" id="2030807"/>
    <lineage>
        <taxon>Bacteria</taxon>
        <taxon>Candidatus Aerophobota</taxon>
    </lineage>
</organism>
<comment type="caution">
    <text evidence="3">The sequence shown here is derived from an EMBL/GenBank/DDBJ whole genome shotgun (WGS) entry which is preliminary data.</text>
</comment>
<dbReference type="Gene3D" id="1.10.260.40">
    <property type="entry name" value="lambda repressor-like DNA-binding domains"/>
    <property type="match status" value="1"/>
</dbReference>
<dbReference type="Pfam" id="PF07883">
    <property type="entry name" value="Cupin_2"/>
    <property type="match status" value="1"/>
</dbReference>
<gene>
    <name evidence="3" type="ORF">E3J33_01925</name>
</gene>
<dbReference type="Gene3D" id="2.60.120.10">
    <property type="entry name" value="Jelly Rolls"/>
    <property type="match status" value="1"/>
</dbReference>
<dbReference type="Pfam" id="PF01381">
    <property type="entry name" value="HTH_3"/>
    <property type="match status" value="1"/>
</dbReference>
<evidence type="ECO:0000256" key="1">
    <source>
        <dbReference type="ARBA" id="ARBA00023125"/>
    </source>
</evidence>
<dbReference type="SMART" id="SM00530">
    <property type="entry name" value="HTH_XRE"/>
    <property type="match status" value="1"/>
</dbReference>
<dbReference type="GO" id="GO:0005829">
    <property type="term" value="C:cytosol"/>
    <property type="evidence" value="ECO:0007669"/>
    <property type="project" value="TreeGrafter"/>
</dbReference>
<accession>A0A523YPH3</accession>
<dbReference type="InterPro" id="IPR010982">
    <property type="entry name" value="Lambda_DNA-bd_dom_sf"/>
</dbReference>
<dbReference type="EMBL" id="SOIJ01000111">
    <property type="protein sequence ID" value="TET93398.1"/>
    <property type="molecule type" value="Genomic_DNA"/>
</dbReference>
<dbReference type="InterPro" id="IPR050807">
    <property type="entry name" value="TransReg_Diox_bact_type"/>
</dbReference>
<dbReference type="GO" id="GO:0003700">
    <property type="term" value="F:DNA-binding transcription factor activity"/>
    <property type="evidence" value="ECO:0007669"/>
    <property type="project" value="TreeGrafter"/>
</dbReference>
<evidence type="ECO:0000313" key="4">
    <source>
        <dbReference type="Proteomes" id="UP000316925"/>
    </source>
</evidence>
<dbReference type="PROSITE" id="PS50943">
    <property type="entry name" value="HTH_CROC1"/>
    <property type="match status" value="1"/>
</dbReference>
<dbReference type="PANTHER" id="PTHR46797:SF2">
    <property type="entry name" value="TRANSCRIPTIONAL REGULATOR"/>
    <property type="match status" value="1"/>
</dbReference>
<dbReference type="SUPFAM" id="SSF51182">
    <property type="entry name" value="RmlC-like cupins"/>
    <property type="match status" value="1"/>
</dbReference>
<dbReference type="InterPro" id="IPR013096">
    <property type="entry name" value="Cupin_2"/>
</dbReference>
<dbReference type="InterPro" id="IPR011051">
    <property type="entry name" value="RmlC_Cupin_sf"/>
</dbReference>
<proteinExistence type="predicted"/>
<dbReference type="PANTHER" id="PTHR46797">
    <property type="entry name" value="HTH-TYPE TRANSCRIPTIONAL REGULATOR"/>
    <property type="match status" value="1"/>
</dbReference>
<name>A0A523YPH3_UNCAE</name>
<evidence type="ECO:0000313" key="3">
    <source>
        <dbReference type="EMBL" id="TET93398.1"/>
    </source>
</evidence>
<reference evidence="3 4" key="1">
    <citation type="submission" date="2019-03" db="EMBL/GenBank/DDBJ databases">
        <title>Metabolic potential of uncultured bacteria and archaea associated with petroleum seepage in deep-sea sediments.</title>
        <authorList>
            <person name="Dong X."/>
            <person name="Hubert C."/>
        </authorList>
    </citation>
    <scope>NUCLEOTIDE SEQUENCE [LARGE SCALE GENOMIC DNA]</scope>
    <source>
        <strain evidence="3">E29_bin28</strain>
    </source>
</reference>
<dbReference type="CDD" id="cd00093">
    <property type="entry name" value="HTH_XRE"/>
    <property type="match status" value="1"/>
</dbReference>
<keyword evidence="1" id="KW-0238">DNA-binding</keyword>
<dbReference type="AlphaFoldDB" id="A0A523YPH3"/>
<dbReference type="CDD" id="cd02209">
    <property type="entry name" value="cupin_XRE_C"/>
    <property type="match status" value="1"/>
</dbReference>
<dbReference type="GO" id="GO:0003677">
    <property type="term" value="F:DNA binding"/>
    <property type="evidence" value="ECO:0007669"/>
    <property type="project" value="UniProtKB-KW"/>
</dbReference>
<feature type="domain" description="HTH cro/C1-type" evidence="2">
    <location>
        <begin position="7"/>
        <end position="61"/>
    </location>
</feature>
<sequence length="202" mass="23201">MKIGKTIREFRLARNMSIKELSRKTNLTSSLISQVERNLISPSLNSLTKISGALRVPIVSFFTEATLKPCPITRKKQRKKTVIFSSSHVIYQLLSPDPDRKIEFLSVEIEPEEDENDENELITHGGEECGYVIKGELEVRLGKERYCLKEGDSIYFQSRIPHRFKNTGKGKVISIWAMTPPSFWGGLNFLRRRELSSKNKQK</sequence>
<evidence type="ECO:0000259" key="2">
    <source>
        <dbReference type="PROSITE" id="PS50943"/>
    </source>
</evidence>
<protein>
    <submittedName>
        <fullName evidence="3">Cupin domain-containing protein</fullName>
    </submittedName>
</protein>